<sequence length="157" mass="17281">MMRFTAASCLLALLLIVILGILSKRLTLHITWTVELAEFLLAWLVMLGGALAYIEHAHLGVDLLSNHLDSKAKTLARGTSHLLIAGFSIAVLIIGGSQLFFERWNAGQMLPALGIHKAWFYLSGPIVGLIIAITALYYTWDALNQFRNHPNTTKSTP</sequence>
<comment type="similarity">
    <text evidence="8">Belongs to the TRAP transporter small permease family.</text>
</comment>
<dbReference type="PANTHER" id="PTHR35011:SF2">
    <property type="entry name" value="2,3-DIKETO-L-GULONATE TRAP TRANSPORTER SMALL PERMEASE PROTEIN YIAM"/>
    <property type="match status" value="1"/>
</dbReference>
<gene>
    <name evidence="11" type="ORF">ACFSW8_17230</name>
</gene>
<evidence type="ECO:0000313" key="12">
    <source>
        <dbReference type="Proteomes" id="UP001597389"/>
    </source>
</evidence>
<reference evidence="12" key="1">
    <citation type="journal article" date="2019" name="Int. J. Syst. Evol. Microbiol.">
        <title>The Global Catalogue of Microorganisms (GCM) 10K type strain sequencing project: providing services to taxonomists for standard genome sequencing and annotation.</title>
        <authorList>
            <consortium name="The Broad Institute Genomics Platform"/>
            <consortium name="The Broad Institute Genome Sequencing Center for Infectious Disease"/>
            <person name="Wu L."/>
            <person name="Ma J."/>
        </authorList>
    </citation>
    <scope>NUCLEOTIDE SEQUENCE [LARGE SCALE GENOMIC DNA]</scope>
    <source>
        <strain evidence="12">CCUG 57942</strain>
    </source>
</reference>
<evidence type="ECO:0000256" key="1">
    <source>
        <dbReference type="ARBA" id="ARBA00004429"/>
    </source>
</evidence>
<evidence type="ECO:0000256" key="2">
    <source>
        <dbReference type="ARBA" id="ARBA00022448"/>
    </source>
</evidence>
<protein>
    <submittedName>
        <fullName evidence="11">TRAP transporter small permease</fullName>
    </submittedName>
</protein>
<dbReference type="Proteomes" id="UP001597389">
    <property type="component" value="Unassembled WGS sequence"/>
</dbReference>
<evidence type="ECO:0000256" key="5">
    <source>
        <dbReference type="ARBA" id="ARBA00022692"/>
    </source>
</evidence>
<evidence type="ECO:0000259" key="10">
    <source>
        <dbReference type="Pfam" id="PF04290"/>
    </source>
</evidence>
<name>A0ABW4ZF72_9BACT</name>
<keyword evidence="7 9" id="KW-0472">Membrane</keyword>
<evidence type="ECO:0000256" key="6">
    <source>
        <dbReference type="ARBA" id="ARBA00022989"/>
    </source>
</evidence>
<keyword evidence="2" id="KW-0813">Transport</keyword>
<keyword evidence="5 9" id="KW-0812">Transmembrane</keyword>
<feature type="transmembrane region" description="Helical" evidence="9">
    <location>
        <begin position="121"/>
        <end position="140"/>
    </location>
</feature>
<dbReference type="InterPro" id="IPR055348">
    <property type="entry name" value="DctQ"/>
</dbReference>
<dbReference type="EMBL" id="JBHUJB010000089">
    <property type="protein sequence ID" value="MFD2160650.1"/>
    <property type="molecule type" value="Genomic_DNA"/>
</dbReference>
<accession>A0ABW4ZF72</accession>
<feature type="transmembrane region" description="Helical" evidence="9">
    <location>
        <begin position="82"/>
        <end position="101"/>
    </location>
</feature>
<feature type="transmembrane region" description="Helical" evidence="9">
    <location>
        <begin position="39"/>
        <end position="61"/>
    </location>
</feature>
<organism evidence="11 12">
    <name type="scientific">Rubritalea tangerina</name>
    <dbReference type="NCBI Taxonomy" id="430798"/>
    <lineage>
        <taxon>Bacteria</taxon>
        <taxon>Pseudomonadati</taxon>
        <taxon>Verrucomicrobiota</taxon>
        <taxon>Verrucomicrobiia</taxon>
        <taxon>Verrucomicrobiales</taxon>
        <taxon>Rubritaleaceae</taxon>
        <taxon>Rubritalea</taxon>
    </lineage>
</organism>
<feature type="domain" description="Tripartite ATP-independent periplasmic transporters DctQ component" evidence="10">
    <location>
        <begin position="14"/>
        <end position="142"/>
    </location>
</feature>
<evidence type="ECO:0000256" key="9">
    <source>
        <dbReference type="SAM" id="Phobius"/>
    </source>
</evidence>
<comment type="subcellular location">
    <subcellularLocation>
        <location evidence="1">Cell inner membrane</location>
        <topology evidence="1">Multi-pass membrane protein</topology>
    </subcellularLocation>
</comment>
<keyword evidence="4" id="KW-0997">Cell inner membrane</keyword>
<keyword evidence="12" id="KW-1185">Reference proteome</keyword>
<dbReference type="Pfam" id="PF04290">
    <property type="entry name" value="DctQ"/>
    <property type="match status" value="1"/>
</dbReference>
<evidence type="ECO:0000313" key="11">
    <source>
        <dbReference type="EMBL" id="MFD2160650.1"/>
    </source>
</evidence>
<evidence type="ECO:0000256" key="4">
    <source>
        <dbReference type="ARBA" id="ARBA00022519"/>
    </source>
</evidence>
<dbReference type="PANTHER" id="PTHR35011">
    <property type="entry name" value="2,3-DIKETO-L-GULONATE TRAP TRANSPORTER SMALL PERMEASE PROTEIN YIAM"/>
    <property type="match status" value="1"/>
</dbReference>
<dbReference type="RefSeq" id="WP_377089793.1">
    <property type="nucleotide sequence ID" value="NZ_JBHSJL010000014.1"/>
</dbReference>
<keyword evidence="6 9" id="KW-1133">Transmembrane helix</keyword>
<evidence type="ECO:0000256" key="8">
    <source>
        <dbReference type="ARBA" id="ARBA00038436"/>
    </source>
</evidence>
<dbReference type="InterPro" id="IPR007387">
    <property type="entry name" value="TRAP_DctQ"/>
</dbReference>
<comment type="caution">
    <text evidence="11">The sequence shown here is derived from an EMBL/GenBank/DDBJ whole genome shotgun (WGS) entry which is preliminary data.</text>
</comment>
<evidence type="ECO:0000256" key="3">
    <source>
        <dbReference type="ARBA" id="ARBA00022475"/>
    </source>
</evidence>
<keyword evidence="3" id="KW-1003">Cell membrane</keyword>
<proteinExistence type="inferred from homology"/>
<evidence type="ECO:0000256" key="7">
    <source>
        <dbReference type="ARBA" id="ARBA00023136"/>
    </source>
</evidence>